<sequence>MLRIERRKSIKVFKGLRDPKTNKLPSLIDHFQDMHHRFLIGWMKEVAHAKHVEMVQLKESQSQYQSQASSSSSASIYSTQPILTEG</sequence>
<evidence type="ECO:0000256" key="1">
    <source>
        <dbReference type="SAM" id="MobiDB-lite"/>
    </source>
</evidence>
<dbReference type="Proteomes" id="UP000237105">
    <property type="component" value="Unassembled WGS sequence"/>
</dbReference>
<evidence type="ECO:0000313" key="3">
    <source>
        <dbReference type="Proteomes" id="UP000237105"/>
    </source>
</evidence>
<feature type="compositionally biased region" description="Low complexity" evidence="1">
    <location>
        <begin position="62"/>
        <end position="78"/>
    </location>
</feature>
<keyword evidence="3" id="KW-1185">Reference proteome</keyword>
<proteinExistence type="predicted"/>
<accession>A0A2P5AY03</accession>
<gene>
    <name evidence="2" type="ORF">PanWU01x14_289820</name>
</gene>
<dbReference type="EMBL" id="JXTB01000416">
    <property type="protein sequence ID" value="PON41388.1"/>
    <property type="molecule type" value="Genomic_DNA"/>
</dbReference>
<name>A0A2P5AY03_PARAD</name>
<feature type="region of interest" description="Disordered" evidence="1">
    <location>
        <begin position="62"/>
        <end position="86"/>
    </location>
</feature>
<evidence type="ECO:0000313" key="2">
    <source>
        <dbReference type="EMBL" id="PON41388.1"/>
    </source>
</evidence>
<dbReference type="AlphaFoldDB" id="A0A2P5AY03"/>
<protein>
    <submittedName>
        <fullName evidence="2">Uncharacterized protein</fullName>
    </submittedName>
</protein>
<reference evidence="3" key="1">
    <citation type="submission" date="2016-06" db="EMBL/GenBank/DDBJ databases">
        <title>Parallel loss of symbiosis genes in relatives of nitrogen-fixing non-legume Parasponia.</title>
        <authorList>
            <person name="Van Velzen R."/>
            <person name="Holmer R."/>
            <person name="Bu F."/>
            <person name="Rutten L."/>
            <person name="Van Zeijl A."/>
            <person name="Liu W."/>
            <person name="Santuari L."/>
            <person name="Cao Q."/>
            <person name="Sharma T."/>
            <person name="Shen D."/>
            <person name="Roswanjaya Y."/>
            <person name="Wardhani T."/>
            <person name="Kalhor M.S."/>
            <person name="Jansen J."/>
            <person name="Van den Hoogen J."/>
            <person name="Gungor B."/>
            <person name="Hartog M."/>
            <person name="Hontelez J."/>
            <person name="Verver J."/>
            <person name="Yang W.-C."/>
            <person name="Schijlen E."/>
            <person name="Repin R."/>
            <person name="Schilthuizen M."/>
            <person name="Schranz E."/>
            <person name="Heidstra R."/>
            <person name="Miyata K."/>
            <person name="Fedorova E."/>
            <person name="Kohlen W."/>
            <person name="Bisseling T."/>
            <person name="Smit S."/>
            <person name="Geurts R."/>
        </authorList>
    </citation>
    <scope>NUCLEOTIDE SEQUENCE [LARGE SCALE GENOMIC DNA]</scope>
    <source>
        <strain evidence="3">cv. WU1-14</strain>
    </source>
</reference>
<organism evidence="2 3">
    <name type="scientific">Parasponia andersonii</name>
    <name type="common">Sponia andersonii</name>
    <dbReference type="NCBI Taxonomy" id="3476"/>
    <lineage>
        <taxon>Eukaryota</taxon>
        <taxon>Viridiplantae</taxon>
        <taxon>Streptophyta</taxon>
        <taxon>Embryophyta</taxon>
        <taxon>Tracheophyta</taxon>
        <taxon>Spermatophyta</taxon>
        <taxon>Magnoliopsida</taxon>
        <taxon>eudicotyledons</taxon>
        <taxon>Gunneridae</taxon>
        <taxon>Pentapetalae</taxon>
        <taxon>rosids</taxon>
        <taxon>fabids</taxon>
        <taxon>Rosales</taxon>
        <taxon>Cannabaceae</taxon>
        <taxon>Parasponia</taxon>
    </lineage>
</organism>
<dbReference type="OrthoDB" id="1921870at2759"/>
<comment type="caution">
    <text evidence="2">The sequence shown here is derived from an EMBL/GenBank/DDBJ whole genome shotgun (WGS) entry which is preliminary data.</text>
</comment>